<dbReference type="OMA" id="HEIANCD"/>
<reference evidence="4" key="1">
    <citation type="submission" date="2011-08" db="EMBL/GenBank/DDBJ databases">
        <title>The draft genome of Latimeria chalumnae.</title>
        <authorList>
            <person name="Di Palma F."/>
            <person name="Alfoldi J."/>
            <person name="Johnson J."/>
            <person name="Berlin A."/>
            <person name="Gnerre S."/>
            <person name="Jaffe D."/>
            <person name="MacCallum I."/>
            <person name="Young S."/>
            <person name="Walker B.J."/>
            <person name="Lander E."/>
            <person name="Lindblad-Toh K."/>
        </authorList>
    </citation>
    <scope>NUCLEOTIDE SEQUENCE [LARGE SCALE GENOMIC DNA]</scope>
    <source>
        <strain evidence="4">Wild caught</strain>
    </source>
</reference>
<dbReference type="AlphaFoldDB" id="H3B204"/>
<protein>
    <recommendedName>
        <fullName evidence="2">DUF4371 domain-containing protein</fullName>
    </recommendedName>
</protein>
<dbReference type="GeneTree" id="ENSGT00940000157337"/>
<dbReference type="Pfam" id="PF14291">
    <property type="entry name" value="DUF4371"/>
    <property type="match status" value="1"/>
</dbReference>
<evidence type="ECO:0000313" key="3">
    <source>
        <dbReference type="Ensembl" id="ENSLACP00000015925.1"/>
    </source>
</evidence>
<keyword evidence="1" id="KW-1133">Transmembrane helix</keyword>
<dbReference type="PANTHER" id="PTHR45749:SF28">
    <property type="entry name" value="ZINC FINGER MYM-TYPE PROTEIN 1-LIKE-RELATED"/>
    <property type="match status" value="1"/>
</dbReference>
<dbReference type="Proteomes" id="UP000008672">
    <property type="component" value="Unassembled WGS sequence"/>
</dbReference>
<dbReference type="Ensembl" id="ENSLACT00000016035.1">
    <property type="protein sequence ID" value="ENSLACP00000015925.1"/>
    <property type="gene ID" value="ENSLACG00000014023.1"/>
</dbReference>
<evidence type="ECO:0000256" key="1">
    <source>
        <dbReference type="SAM" id="Phobius"/>
    </source>
</evidence>
<organism evidence="3 4">
    <name type="scientific">Latimeria chalumnae</name>
    <name type="common">Coelacanth</name>
    <dbReference type="NCBI Taxonomy" id="7897"/>
    <lineage>
        <taxon>Eukaryota</taxon>
        <taxon>Metazoa</taxon>
        <taxon>Chordata</taxon>
        <taxon>Craniata</taxon>
        <taxon>Vertebrata</taxon>
        <taxon>Euteleostomi</taxon>
        <taxon>Coelacanthiformes</taxon>
        <taxon>Coelacanthidae</taxon>
        <taxon>Latimeria</taxon>
    </lineage>
</organism>
<feature type="transmembrane region" description="Helical" evidence="1">
    <location>
        <begin position="633"/>
        <end position="651"/>
    </location>
</feature>
<evidence type="ECO:0000259" key="2">
    <source>
        <dbReference type="Pfam" id="PF14291"/>
    </source>
</evidence>
<name>H3B204_LATCH</name>
<sequence length="705" mass="81740">RCNCASALDMGKNMVTHLLEKPFSRHLRADKKETVKQGCPRPQNFSITSQAKGFIQHFQNSIYSKHPWITACAQRQKLFCWPSLLFCTVKEKNVWTTTGHLDLNNLFKAMQRHERSLVHMQTVVQLDFFGDKMIDEMLDDQISKHNAQVEKKRDVLKRFIDIVCLLGRQELSFRTHDESATSLNRGNYVEMAHFLIRYDDRLVTHFSTASNVFTGLSNHIQNDIVQSVSTVILNFIKKELLAAPFVAIMVDETSDFSLHSQASVVFRYVDEDGKAQEWFVGFKDVSADRSVKALADMVFEYLEVFQCGNKLVAETYDGAAGMSGEVSGLQTRVRERYPKPLFVHCYTHVLNLVLSQSVCSIKSARFFCYSFWIFSFFSHSTKQTQELDKVVRKRLPSVAPTRWNFSSRLVNTVEEHHKDLLELFGGIVENPEGWDHLTIGQSQGYLQIPSNFKFNFLLVVFSEIFHFTDVLYDILQTKAMDITLCIQEVQQMKNNIAAKRDDFNTVWSRVENLEDVVEPLHKGWRCDAGLPRKDHYRRLCLQIIDHVVGQMDHLGFLSLMDGDAIPTYTRKFPQEAFNCLINSYGEHFNAVRLKNKLITFYARDEFPRRNVAEIMLCLKKHHLYIAFFELYKLYGLILIITAATASVWNTLKRIKTYSRSTTGQQQFFSIEKGIMQKLQEKGSEFYDAVISEFTKKTHRLDFQFR</sequence>
<dbReference type="InterPro" id="IPR012337">
    <property type="entry name" value="RNaseH-like_sf"/>
</dbReference>
<proteinExistence type="predicted"/>
<dbReference type="eggNOG" id="ENOG502R6J9">
    <property type="taxonomic scope" value="Eukaryota"/>
</dbReference>
<accession>H3B204</accession>
<reference evidence="3" key="3">
    <citation type="submission" date="2025-09" db="UniProtKB">
        <authorList>
            <consortium name="Ensembl"/>
        </authorList>
    </citation>
    <scope>IDENTIFICATION</scope>
</reference>
<evidence type="ECO:0000313" key="4">
    <source>
        <dbReference type="Proteomes" id="UP000008672"/>
    </source>
</evidence>
<dbReference type="SUPFAM" id="SSF53098">
    <property type="entry name" value="Ribonuclease H-like"/>
    <property type="match status" value="1"/>
</dbReference>
<dbReference type="EMBL" id="AFYH01128443">
    <property type="status" value="NOT_ANNOTATED_CDS"/>
    <property type="molecule type" value="Genomic_DNA"/>
</dbReference>
<feature type="domain" description="DUF4371" evidence="2">
    <location>
        <begin position="152"/>
        <end position="328"/>
    </location>
</feature>
<reference evidence="3" key="2">
    <citation type="submission" date="2025-08" db="UniProtKB">
        <authorList>
            <consortium name="Ensembl"/>
        </authorList>
    </citation>
    <scope>IDENTIFICATION</scope>
</reference>
<dbReference type="InterPro" id="IPR025398">
    <property type="entry name" value="DUF4371"/>
</dbReference>
<dbReference type="STRING" id="7897.ENSLACP00000015925"/>
<keyword evidence="1" id="KW-0472">Membrane</keyword>
<keyword evidence="4" id="KW-1185">Reference proteome</keyword>
<dbReference type="InParanoid" id="H3B204"/>
<dbReference type="PANTHER" id="PTHR45749">
    <property type="match status" value="1"/>
</dbReference>
<keyword evidence="1" id="KW-0812">Transmembrane</keyword>